<dbReference type="PANTHER" id="PTHR22911">
    <property type="entry name" value="ACYL-MALONYL CONDENSING ENZYME-RELATED"/>
    <property type="match status" value="1"/>
</dbReference>
<dbReference type="PANTHER" id="PTHR22911:SF6">
    <property type="entry name" value="SOLUTE CARRIER FAMILY 35 MEMBER G1"/>
    <property type="match status" value="1"/>
</dbReference>
<keyword evidence="3 6" id="KW-0812">Transmembrane</keyword>
<dbReference type="AlphaFoldDB" id="A0A6I4U828"/>
<dbReference type="EMBL" id="WTYR01000001">
    <property type="protein sequence ID" value="MXP10612.1"/>
    <property type="molecule type" value="Genomic_DNA"/>
</dbReference>
<organism evidence="8 9">
    <name type="scientific">Alteriqipengyuania halimionae</name>
    <dbReference type="NCBI Taxonomy" id="1926630"/>
    <lineage>
        <taxon>Bacteria</taxon>
        <taxon>Pseudomonadati</taxon>
        <taxon>Pseudomonadota</taxon>
        <taxon>Alphaproteobacteria</taxon>
        <taxon>Sphingomonadales</taxon>
        <taxon>Erythrobacteraceae</taxon>
        <taxon>Alteriqipengyuania</taxon>
    </lineage>
</organism>
<dbReference type="RefSeq" id="WP_160617193.1">
    <property type="nucleotide sequence ID" value="NZ_WTYR01000001.1"/>
</dbReference>
<feature type="transmembrane region" description="Helical" evidence="6">
    <location>
        <begin position="73"/>
        <end position="90"/>
    </location>
</feature>
<dbReference type="GO" id="GO:0016020">
    <property type="term" value="C:membrane"/>
    <property type="evidence" value="ECO:0007669"/>
    <property type="project" value="UniProtKB-SubCell"/>
</dbReference>
<evidence type="ECO:0000256" key="1">
    <source>
        <dbReference type="ARBA" id="ARBA00004141"/>
    </source>
</evidence>
<evidence type="ECO:0000256" key="2">
    <source>
        <dbReference type="ARBA" id="ARBA00009853"/>
    </source>
</evidence>
<feature type="transmembrane region" description="Helical" evidence="6">
    <location>
        <begin position="124"/>
        <end position="141"/>
    </location>
</feature>
<keyword evidence="9" id="KW-1185">Reference proteome</keyword>
<feature type="transmembrane region" description="Helical" evidence="6">
    <location>
        <begin position="242"/>
        <end position="262"/>
    </location>
</feature>
<comment type="caution">
    <text evidence="8">The sequence shown here is derived from an EMBL/GenBank/DDBJ whole genome shotgun (WGS) entry which is preliminary data.</text>
</comment>
<sequence length="295" mass="31403">MSLRAPHLFPVFAALAGVACLSLMDAFMKSAALAIGAYSAATLRYALGFAMATPVWLAAGGRWPGRTARRFHVIRGFVTAFMSLTFFYALTKLPIAEAIAISFFAPIISLYLAALILKESVRREAIWAALLGLAGTLVIVGGRIGRERMTEDAAWGLAAIGVSALLYAYNLVLGRQQAQVAGPLEISAFHSGVGGLVLALGAPFFLSLPAPPVWTDLACAALLTVVGAAALAWAYAREEAQVLVPMEYSGFIWASIFGWLFFREAVPPTTIAGVALIVTGCWIATRRKRPEQALV</sequence>
<feature type="domain" description="EamA" evidence="7">
    <location>
        <begin position="155"/>
        <end position="284"/>
    </location>
</feature>
<evidence type="ECO:0000256" key="3">
    <source>
        <dbReference type="ARBA" id="ARBA00022692"/>
    </source>
</evidence>
<dbReference type="OrthoDB" id="7818056at2"/>
<dbReference type="PROSITE" id="PS51257">
    <property type="entry name" value="PROKAR_LIPOPROTEIN"/>
    <property type="match status" value="1"/>
</dbReference>
<feature type="transmembrane region" description="Helical" evidence="6">
    <location>
        <begin position="184"/>
        <end position="206"/>
    </location>
</feature>
<comment type="subcellular location">
    <subcellularLocation>
        <location evidence="1">Membrane</location>
        <topology evidence="1">Multi-pass membrane protein</topology>
    </subcellularLocation>
</comment>
<dbReference type="Proteomes" id="UP000429229">
    <property type="component" value="Unassembled WGS sequence"/>
</dbReference>
<dbReference type="SUPFAM" id="SSF103481">
    <property type="entry name" value="Multidrug resistance efflux transporter EmrE"/>
    <property type="match status" value="2"/>
</dbReference>
<evidence type="ECO:0000313" key="9">
    <source>
        <dbReference type="Proteomes" id="UP000429229"/>
    </source>
</evidence>
<evidence type="ECO:0000256" key="5">
    <source>
        <dbReference type="ARBA" id="ARBA00023136"/>
    </source>
</evidence>
<dbReference type="InterPro" id="IPR037185">
    <property type="entry name" value="EmrE-like"/>
</dbReference>
<dbReference type="InterPro" id="IPR000620">
    <property type="entry name" value="EamA_dom"/>
</dbReference>
<accession>A0A6I4U828</accession>
<name>A0A6I4U828_9SPHN</name>
<evidence type="ECO:0000256" key="6">
    <source>
        <dbReference type="SAM" id="Phobius"/>
    </source>
</evidence>
<dbReference type="Pfam" id="PF00892">
    <property type="entry name" value="EamA"/>
    <property type="match status" value="2"/>
</dbReference>
<feature type="domain" description="EamA" evidence="7">
    <location>
        <begin position="10"/>
        <end position="140"/>
    </location>
</feature>
<feature type="transmembrane region" description="Helical" evidence="6">
    <location>
        <begin position="96"/>
        <end position="117"/>
    </location>
</feature>
<proteinExistence type="inferred from homology"/>
<feature type="transmembrane region" description="Helical" evidence="6">
    <location>
        <begin position="153"/>
        <end position="172"/>
    </location>
</feature>
<feature type="transmembrane region" description="Helical" evidence="6">
    <location>
        <begin position="44"/>
        <end position="61"/>
    </location>
</feature>
<dbReference type="Gene3D" id="1.10.3730.20">
    <property type="match status" value="1"/>
</dbReference>
<evidence type="ECO:0000256" key="4">
    <source>
        <dbReference type="ARBA" id="ARBA00022989"/>
    </source>
</evidence>
<protein>
    <submittedName>
        <fullName evidence="8">EamA family transporter</fullName>
    </submittedName>
</protein>
<feature type="transmembrane region" description="Helical" evidence="6">
    <location>
        <begin position="212"/>
        <end position="235"/>
    </location>
</feature>
<evidence type="ECO:0000259" key="7">
    <source>
        <dbReference type="Pfam" id="PF00892"/>
    </source>
</evidence>
<keyword evidence="5 6" id="KW-0472">Membrane</keyword>
<evidence type="ECO:0000313" key="8">
    <source>
        <dbReference type="EMBL" id="MXP10612.1"/>
    </source>
</evidence>
<keyword evidence="4 6" id="KW-1133">Transmembrane helix</keyword>
<gene>
    <name evidence="8" type="ORF">GRI68_10530</name>
</gene>
<reference evidence="8 9" key="1">
    <citation type="submission" date="2019-12" db="EMBL/GenBank/DDBJ databases">
        <title>Genomic-based taxomic classification of the family Erythrobacteraceae.</title>
        <authorList>
            <person name="Xu L."/>
        </authorList>
    </citation>
    <scope>NUCLEOTIDE SEQUENCE [LARGE SCALE GENOMIC DNA]</scope>
    <source>
        <strain evidence="8 9">LMG 29519</strain>
    </source>
</reference>
<feature type="transmembrane region" description="Helical" evidence="6">
    <location>
        <begin position="268"/>
        <end position="285"/>
    </location>
</feature>
<comment type="similarity">
    <text evidence="2">Belongs to the drug/metabolite transporter (DMT) superfamily. 10 TMS drug/metabolite exporter (DME) (TC 2.A.7.3) family.</text>
</comment>